<keyword evidence="2" id="KW-1185">Reference proteome</keyword>
<proteinExistence type="predicted"/>
<reference evidence="3" key="2">
    <citation type="submission" date="2025-08" db="UniProtKB">
        <authorList>
            <consortium name="RefSeq"/>
        </authorList>
    </citation>
    <scope>IDENTIFICATION</scope>
</reference>
<gene>
    <name evidence="3" type="primary">LOC121223316</name>
</gene>
<accession>A0ABM3B0A8</accession>
<feature type="chain" id="PRO_5046886353" description="Secreted protein" evidence="1">
    <location>
        <begin position="21"/>
        <end position="111"/>
    </location>
</feature>
<dbReference type="RefSeq" id="XP_040960454.1">
    <property type="nucleotide sequence ID" value="XM_041104520.1"/>
</dbReference>
<feature type="signal peptide" evidence="1">
    <location>
        <begin position="1"/>
        <end position="20"/>
    </location>
</feature>
<evidence type="ECO:0000256" key="1">
    <source>
        <dbReference type="SAM" id="SignalP"/>
    </source>
</evidence>
<dbReference type="Proteomes" id="UP000818029">
    <property type="component" value="Chromosome A03"/>
</dbReference>
<evidence type="ECO:0000313" key="3">
    <source>
        <dbReference type="RefSeq" id="XP_040960454.1"/>
    </source>
</evidence>
<name>A0ABM3B0A8_GOSHI</name>
<dbReference type="GeneID" id="121223316"/>
<evidence type="ECO:0000313" key="2">
    <source>
        <dbReference type="Proteomes" id="UP000818029"/>
    </source>
</evidence>
<organism evidence="2 3">
    <name type="scientific">Gossypium hirsutum</name>
    <name type="common">Upland cotton</name>
    <name type="synonym">Gossypium mexicanum</name>
    <dbReference type="NCBI Taxonomy" id="3635"/>
    <lineage>
        <taxon>Eukaryota</taxon>
        <taxon>Viridiplantae</taxon>
        <taxon>Streptophyta</taxon>
        <taxon>Embryophyta</taxon>
        <taxon>Tracheophyta</taxon>
        <taxon>Spermatophyta</taxon>
        <taxon>Magnoliopsida</taxon>
        <taxon>eudicotyledons</taxon>
        <taxon>Gunneridae</taxon>
        <taxon>Pentapetalae</taxon>
        <taxon>rosids</taxon>
        <taxon>malvids</taxon>
        <taxon>Malvales</taxon>
        <taxon>Malvaceae</taxon>
        <taxon>Malvoideae</taxon>
        <taxon>Gossypium</taxon>
    </lineage>
</organism>
<reference evidence="2" key="1">
    <citation type="journal article" date="2020" name="Nat. Genet.">
        <title>Genomic diversifications of five Gossypium allopolyploid species and their impact on cotton improvement.</title>
        <authorList>
            <person name="Chen Z.J."/>
            <person name="Sreedasyam A."/>
            <person name="Ando A."/>
            <person name="Song Q."/>
            <person name="De Santiago L.M."/>
            <person name="Hulse-Kemp A.M."/>
            <person name="Ding M."/>
            <person name="Ye W."/>
            <person name="Kirkbride R.C."/>
            <person name="Jenkins J."/>
            <person name="Plott C."/>
            <person name="Lovell J."/>
            <person name="Lin Y.M."/>
            <person name="Vaughn R."/>
            <person name="Liu B."/>
            <person name="Simpson S."/>
            <person name="Scheffler B.E."/>
            <person name="Wen L."/>
            <person name="Saski C.A."/>
            <person name="Grover C.E."/>
            <person name="Hu G."/>
            <person name="Conover J.L."/>
            <person name="Carlson J.W."/>
            <person name="Shu S."/>
            <person name="Boston L.B."/>
            <person name="Williams M."/>
            <person name="Peterson D.G."/>
            <person name="McGee K."/>
            <person name="Jones D.C."/>
            <person name="Wendel J.F."/>
            <person name="Stelly D.M."/>
            <person name="Grimwood J."/>
            <person name="Schmutz J."/>
        </authorList>
    </citation>
    <scope>NUCLEOTIDE SEQUENCE [LARGE SCALE GENOMIC DNA]</scope>
    <source>
        <strain evidence="2">cv. TM-1</strain>
    </source>
</reference>
<sequence length="111" mass="12170">MLSSLSLLMSLCSFLIPVEDQALQWSDLRIESLQKVKSFCIICPFEFVVFIPLIRYFISGGVLLQACPCPLALCFRGSDNVNPTVVTNVAVVDEATTCSAHAECGNTLIWP</sequence>
<keyword evidence="1" id="KW-0732">Signal</keyword>
<protein>
    <recommendedName>
        <fullName evidence="4">Secreted protein</fullName>
    </recommendedName>
</protein>
<evidence type="ECO:0008006" key="4">
    <source>
        <dbReference type="Google" id="ProtNLM"/>
    </source>
</evidence>